<feature type="compositionally biased region" description="Pro residues" evidence="5">
    <location>
        <begin position="160"/>
        <end position="169"/>
    </location>
</feature>
<dbReference type="PROSITE" id="PS50003">
    <property type="entry name" value="PH_DOMAIN"/>
    <property type="match status" value="1"/>
</dbReference>
<dbReference type="InterPro" id="IPR011009">
    <property type="entry name" value="Kinase-like_dom_sf"/>
</dbReference>
<evidence type="ECO:0000259" key="6">
    <source>
        <dbReference type="PROSITE" id="PS50003"/>
    </source>
</evidence>
<evidence type="ECO:0000256" key="5">
    <source>
        <dbReference type="SAM" id="MobiDB-lite"/>
    </source>
</evidence>
<dbReference type="InterPro" id="IPR057836">
    <property type="entry name" value="EF-hand_SWAP70_N"/>
</dbReference>
<evidence type="ECO:0000313" key="8">
    <source>
        <dbReference type="EMBL" id="KAJ7420182.1"/>
    </source>
</evidence>
<dbReference type="SUPFAM" id="SSF50729">
    <property type="entry name" value="PH domain-like"/>
    <property type="match status" value="1"/>
</dbReference>
<organism evidence="8 9">
    <name type="scientific">Willisornis vidua</name>
    <name type="common">Xingu scale-backed antbird</name>
    <dbReference type="NCBI Taxonomy" id="1566151"/>
    <lineage>
        <taxon>Eukaryota</taxon>
        <taxon>Metazoa</taxon>
        <taxon>Chordata</taxon>
        <taxon>Craniata</taxon>
        <taxon>Vertebrata</taxon>
        <taxon>Euteleostomi</taxon>
        <taxon>Archelosauria</taxon>
        <taxon>Archosauria</taxon>
        <taxon>Dinosauria</taxon>
        <taxon>Saurischia</taxon>
        <taxon>Theropoda</taxon>
        <taxon>Coelurosauria</taxon>
        <taxon>Aves</taxon>
        <taxon>Neognathae</taxon>
        <taxon>Neoaves</taxon>
        <taxon>Telluraves</taxon>
        <taxon>Australaves</taxon>
        <taxon>Passeriformes</taxon>
        <taxon>Thamnophilidae</taxon>
        <taxon>Willisornis</taxon>
    </lineage>
</organism>
<dbReference type="SUPFAM" id="SSF56112">
    <property type="entry name" value="Protein kinase-like (PK-like)"/>
    <property type="match status" value="1"/>
</dbReference>
<dbReference type="PROSITE" id="PS50011">
    <property type="entry name" value="PROTEIN_KINASE_DOM"/>
    <property type="match status" value="1"/>
</dbReference>
<comment type="caution">
    <text evidence="8">The sequence shown here is derived from an EMBL/GenBank/DDBJ whole genome shotgun (WGS) entry which is preliminary data.</text>
</comment>
<feature type="compositionally biased region" description="Acidic residues" evidence="5">
    <location>
        <begin position="37"/>
        <end position="48"/>
    </location>
</feature>
<feature type="compositionally biased region" description="Low complexity" evidence="5">
    <location>
        <begin position="8"/>
        <end position="20"/>
    </location>
</feature>
<dbReference type="PANTHER" id="PTHR14383">
    <property type="entry name" value="SWAP-70 RECOMBINASE"/>
    <property type="match status" value="1"/>
</dbReference>
<keyword evidence="4" id="KW-0175">Coiled coil</keyword>
<dbReference type="InterPro" id="IPR017441">
    <property type="entry name" value="Protein_kinase_ATP_BS"/>
</dbReference>
<dbReference type="Pfam" id="PF25530">
    <property type="entry name" value="EF-hand_SWAP70_N"/>
    <property type="match status" value="1"/>
</dbReference>
<dbReference type="EMBL" id="WHWB01033394">
    <property type="protein sequence ID" value="KAJ7420182.1"/>
    <property type="molecule type" value="Genomic_DNA"/>
</dbReference>
<dbReference type="CDD" id="cd13273">
    <property type="entry name" value="PH_SWAP-70"/>
    <property type="match status" value="1"/>
</dbReference>
<protein>
    <recommendedName>
        <fullName evidence="10">WEE1 kinase</fullName>
    </recommendedName>
</protein>
<feature type="region of interest" description="Disordered" evidence="5">
    <location>
        <begin position="31"/>
        <end position="173"/>
    </location>
</feature>
<dbReference type="Pfam" id="PF00069">
    <property type="entry name" value="Pkinase"/>
    <property type="match status" value="1"/>
</dbReference>
<keyword evidence="1 3" id="KW-0547">Nucleotide-binding</keyword>
<keyword evidence="2 3" id="KW-0067">ATP-binding</keyword>
<evidence type="ECO:0000259" key="7">
    <source>
        <dbReference type="PROSITE" id="PS50011"/>
    </source>
</evidence>
<reference evidence="8" key="1">
    <citation type="submission" date="2019-10" db="EMBL/GenBank/DDBJ databases">
        <authorList>
            <person name="Soares A.E.R."/>
            <person name="Aleixo A."/>
            <person name="Schneider P."/>
            <person name="Miyaki C.Y."/>
            <person name="Schneider M.P."/>
            <person name="Mello C."/>
            <person name="Vasconcelos A.T.R."/>
        </authorList>
    </citation>
    <scope>NUCLEOTIDE SEQUENCE</scope>
    <source>
        <tissue evidence="8">Muscle</tissue>
    </source>
</reference>
<dbReference type="InterPro" id="IPR001849">
    <property type="entry name" value="PH_domain"/>
</dbReference>
<evidence type="ECO:0000256" key="3">
    <source>
        <dbReference type="PROSITE-ProRule" id="PRU10141"/>
    </source>
</evidence>
<feature type="domain" description="Protein kinase" evidence="7">
    <location>
        <begin position="296"/>
        <end position="566"/>
    </location>
</feature>
<evidence type="ECO:0000256" key="1">
    <source>
        <dbReference type="ARBA" id="ARBA00022741"/>
    </source>
</evidence>
<dbReference type="InterPro" id="IPR008271">
    <property type="entry name" value="Ser/Thr_kinase_AS"/>
</dbReference>
<dbReference type="Gene3D" id="2.30.29.30">
    <property type="entry name" value="Pleckstrin-homology domain (PH domain)/Phosphotyrosine-binding domain (PTB)"/>
    <property type="match status" value="1"/>
</dbReference>
<feature type="region of interest" description="Disordered" evidence="5">
    <location>
        <begin position="1"/>
        <end position="20"/>
    </location>
</feature>
<dbReference type="InterPro" id="IPR057837">
    <property type="entry name" value="PH_SWAP70"/>
</dbReference>
<dbReference type="PANTHER" id="PTHR14383:SF6">
    <property type="entry name" value="SWITCH-ASSOCIATED PROTEIN 70"/>
    <property type="match status" value="1"/>
</dbReference>
<feature type="compositionally biased region" description="Acidic residues" evidence="5">
    <location>
        <begin position="99"/>
        <end position="108"/>
    </location>
</feature>
<sequence length="1264" mass="143939">MSFLSLQRAAPPRRVSARRAAAPIRQKLLFLSGHSDCEEEEEEEEEEGGSSSANSTGEDSAFQEADSPLSAARTPARSEPPLLEEEEEEMEPAAAPLPDEGDSWEEEGFGSSPVKSPGAYFLLDSPSPLAPNKGRRCYERSPPHPAAGAYRGARGEEPSSPLPDYPGTPPHKTLRKLRLFDTPHTPKSLLSKAEGLGSSSVKLRGGSLFMNVGKSEKQEEDFRQTPHVNINPFTPDSMFLHNSEGKCRRRKRIHWNDSCGEEMEPSDGEPEEETVRPAKRITITESNMKSRYATEFHELEKIGSGEFGSVFKCVKRLDGCIYAIKRSKKPLAGSVDEQNALREVYAHAVLGQHSHVVRYYSAWAEDDHMLIQNEYCNGGSLADAISENYRNMRYFTEPELKDLLLQVARGLKYIHSMSLVHMDIKPSNIFISRTSVPSITLEEGDDDDWSSDRVIFKIGDLGHVTRVSSPQVEEGDSRFLANEVLQENYTHLPKADIFALSLTVVCAAGAEPLPTNGDQWHEIRQGKLPRIPQVLSQELLDLLKVMINPDPEKRPSAVALVKHSVLLSAAKKSAEQLRIELNAEKFKNSLLQKSCVQFWAPQFRKNIEVLEWVQRRATKLVEGLECMSSEVQLRESRPPSVFPGKDGMPLGIFVTKLLIEMEELNVECTGVMNPVLVLSQGLQSGDPHCPHVLQHRDRSLWTGVGVGSGMKVLSHNLCTVLNVPHDPVALEEHFRDDDEGPVSNQGYMPYLNKFILEKVQGNFDKVEFNRMCWTLCAKKNLSKSPLLISDEDAFKVWVIFNFLSEDKYPLIIVPEEIEYLLKKITEAMGAGWQQEQFDHYKIALNTSREGLSAWELIDLIGSGQFSKGMDRQTVSMAINEVFNELILDVLKQGYMLKKGHKRKNWMERWFVLKPNIISYYVSEDLKDKKGDIILDGNCCVEALPDRDGKKCLFLIKCLDKTFEISASDKKKKQEWIQAIQTTVNLLRAGSPPPHKEARQKRKEMRQKLLAEQEELERQMKELQAANENKQKELETVRKQLEAAAARAAEEEKKRLQTQVELQDRFSLELEREKMVRQKMEEQVAQKSSELEQYLQRVRELEEMYKQLQEALEDERQARQDEETVRKLQARLLEEESAKRAELEKWHLQQQQTIQLTEAEKQELENQRIIKEQALQVAMEQLKQLELERKEALEQYEEVKKKLETAANNTKSWKDKVAHHEGLIRLIEPGSKNPHLITNWGPAAFTEAELEQRQKSWKGKKATSE</sequence>
<dbReference type="Gene3D" id="1.10.510.10">
    <property type="entry name" value="Transferase(Phosphotransferase) domain 1"/>
    <property type="match status" value="1"/>
</dbReference>
<proteinExistence type="predicted"/>
<dbReference type="SMART" id="SM00220">
    <property type="entry name" value="S_TKc"/>
    <property type="match status" value="1"/>
</dbReference>
<feature type="domain" description="PH" evidence="6">
    <location>
        <begin position="888"/>
        <end position="984"/>
    </location>
</feature>
<evidence type="ECO:0008006" key="10">
    <source>
        <dbReference type="Google" id="ProtNLM"/>
    </source>
</evidence>
<evidence type="ECO:0000256" key="4">
    <source>
        <dbReference type="SAM" id="Coils"/>
    </source>
</evidence>
<dbReference type="InterPro" id="IPR011993">
    <property type="entry name" value="PH-like_dom_sf"/>
</dbReference>
<dbReference type="InterPro" id="IPR000719">
    <property type="entry name" value="Prot_kinase_dom"/>
</dbReference>
<dbReference type="Proteomes" id="UP001145742">
    <property type="component" value="Unassembled WGS sequence"/>
</dbReference>
<dbReference type="PROSITE" id="PS00107">
    <property type="entry name" value="PROTEIN_KINASE_ATP"/>
    <property type="match status" value="1"/>
</dbReference>
<feature type="compositionally biased region" description="Polar residues" evidence="5">
    <location>
        <begin position="49"/>
        <end position="58"/>
    </location>
</feature>
<keyword evidence="9" id="KW-1185">Reference proteome</keyword>
<dbReference type="SMART" id="SM00233">
    <property type="entry name" value="PH"/>
    <property type="match status" value="1"/>
</dbReference>
<feature type="binding site" evidence="3">
    <location>
        <position position="325"/>
    </location>
    <ligand>
        <name>ATP</name>
        <dbReference type="ChEBI" id="CHEBI:30616"/>
    </ligand>
</feature>
<name>A0ABQ9DIJ3_9PASS</name>
<accession>A0ABQ9DIJ3</accession>
<feature type="coiled-coil region" evidence="4">
    <location>
        <begin position="994"/>
        <end position="1215"/>
    </location>
</feature>
<gene>
    <name evidence="8" type="ORF">WISP_49536</name>
</gene>
<evidence type="ECO:0000256" key="2">
    <source>
        <dbReference type="ARBA" id="ARBA00022840"/>
    </source>
</evidence>
<dbReference type="Gene3D" id="3.30.200.20">
    <property type="entry name" value="Phosphorylase Kinase, domain 1"/>
    <property type="match status" value="1"/>
</dbReference>
<evidence type="ECO:0000313" key="9">
    <source>
        <dbReference type="Proteomes" id="UP001145742"/>
    </source>
</evidence>
<dbReference type="CDD" id="cd14138">
    <property type="entry name" value="PTKc_Wee1a"/>
    <property type="match status" value="1"/>
</dbReference>
<dbReference type="PROSITE" id="PS00108">
    <property type="entry name" value="PROTEIN_KINASE_ST"/>
    <property type="match status" value="1"/>
</dbReference>
<feature type="compositionally biased region" description="Acidic residues" evidence="5">
    <location>
        <begin position="82"/>
        <end position="91"/>
    </location>
</feature>
<dbReference type="Pfam" id="PF00169">
    <property type="entry name" value="PH"/>
    <property type="match status" value="1"/>
</dbReference>